<organism evidence="2 3">
    <name type="scientific">Pontibacillus halophilus JSM 076056 = DSM 19796</name>
    <dbReference type="NCBI Taxonomy" id="1385510"/>
    <lineage>
        <taxon>Bacteria</taxon>
        <taxon>Bacillati</taxon>
        <taxon>Bacillota</taxon>
        <taxon>Bacilli</taxon>
        <taxon>Bacillales</taxon>
        <taxon>Bacillaceae</taxon>
        <taxon>Pontibacillus</taxon>
    </lineage>
</organism>
<proteinExistence type="inferred from homology"/>
<reference evidence="2 3" key="1">
    <citation type="submission" date="2013-08" db="EMBL/GenBank/DDBJ databases">
        <authorList>
            <person name="Huang J."/>
            <person name="Wang G."/>
        </authorList>
    </citation>
    <scope>NUCLEOTIDE SEQUENCE [LARGE SCALE GENOMIC DNA]</scope>
    <source>
        <strain evidence="2 3">JSM 076056</strain>
    </source>
</reference>
<dbReference type="STRING" id="1385510.GCA_000425205_02732"/>
<dbReference type="Proteomes" id="UP000030528">
    <property type="component" value="Unassembled WGS sequence"/>
</dbReference>
<evidence type="ECO:0000313" key="3">
    <source>
        <dbReference type="Proteomes" id="UP000030528"/>
    </source>
</evidence>
<sequence length="128" mass="14665">MSNLTFYTYPSCTSCRRTKAWLKSQEVGFDERHLFRETPTRDELKEILQLTTEGIDEILATRGKTFKALDVDINDLSLNEFVDLVIEEPKLLRRPIITDGKKLVVGYNVDGLRSICKHSSDELVSQIS</sequence>
<dbReference type="InterPro" id="IPR006504">
    <property type="entry name" value="Tscrpt_reg_Spx/MgsR"/>
</dbReference>
<dbReference type="SUPFAM" id="SSF52833">
    <property type="entry name" value="Thioredoxin-like"/>
    <property type="match status" value="1"/>
</dbReference>
<dbReference type="Gene3D" id="3.40.30.10">
    <property type="entry name" value="Glutaredoxin"/>
    <property type="match status" value="1"/>
</dbReference>
<dbReference type="PANTHER" id="PTHR30041">
    <property type="entry name" value="ARSENATE REDUCTASE"/>
    <property type="match status" value="1"/>
</dbReference>
<comment type="similarity">
    <text evidence="1">Belongs to the ArsC family.</text>
</comment>
<dbReference type="InterPro" id="IPR036249">
    <property type="entry name" value="Thioredoxin-like_sf"/>
</dbReference>
<evidence type="ECO:0000256" key="1">
    <source>
        <dbReference type="PROSITE-ProRule" id="PRU01282"/>
    </source>
</evidence>
<dbReference type="NCBIfam" id="NF002459">
    <property type="entry name" value="PRK01655.1"/>
    <property type="match status" value="1"/>
</dbReference>
<dbReference type="InterPro" id="IPR006660">
    <property type="entry name" value="Arsenate_reductase-like"/>
</dbReference>
<comment type="caution">
    <text evidence="2">The sequence shown here is derived from an EMBL/GenBank/DDBJ whole genome shotgun (WGS) entry which is preliminary data.</text>
</comment>
<gene>
    <name evidence="2" type="ORF">N781_05755</name>
</gene>
<accession>A0A0A5I4W8</accession>
<dbReference type="PROSITE" id="PS51354">
    <property type="entry name" value="GLUTAREDOXIN_2"/>
    <property type="match status" value="1"/>
</dbReference>
<dbReference type="PROSITE" id="PS51353">
    <property type="entry name" value="ARSC"/>
    <property type="match status" value="1"/>
</dbReference>
<dbReference type="RefSeq" id="WP_036770226.1">
    <property type="nucleotide sequence ID" value="NZ_AULI01000012.1"/>
</dbReference>
<dbReference type="NCBIfam" id="TIGR01617">
    <property type="entry name" value="arsC_related"/>
    <property type="match status" value="1"/>
</dbReference>
<protein>
    <submittedName>
        <fullName evidence="2">Transcriptional regulator</fullName>
    </submittedName>
</protein>
<dbReference type="PANTHER" id="PTHR30041:SF7">
    <property type="entry name" value="GLOBAL TRANSCRIPTIONAL REGULATOR SPX"/>
    <property type="match status" value="1"/>
</dbReference>
<dbReference type="CDD" id="cd03032">
    <property type="entry name" value="ArsC_Spx"/>
    <property type="match status" value="1"/>
</dbReference>
<dbReference type="EMBL" id="AVPE01000012">
    <property type="protein sequence ID" value="KGX90877.1"/>
    <property type="molecule type" value="Genomic_DNA"/>
</dbReference>
<dbReference type="AlphaFoldDB" id="A0A0A5I4W8"/>
<keyword evidence="3" id="KW-1185">Reference proteome</keyword>
<dbReference type="eggNOG" id="COG1393">
    <property type="taxonomic scope" value="Bacteria"/>
</dbReference>
<name>A0A0A5I4W8_9BACI</name>
<evidence type="ECO:0000313" key="2">
    <source>
        <dbReference type="EMBL" id="KGX90877.1"/>
    </source>
</evidence>
<dbReference type="Pfam" id="PF03960">
    <property type="entry name" value="ArsC"/>
    <property type="match status" value="1"/>
</dbReference>